<dbReference type="GO" id="GO:0006680">
    <property type="term" value="P:glucosylceramide catabolic process"/>
    <property type="evidence" value="ECO:0007669"/>
    <property type="project" value="TreeGrafter"/>
</dbReference>
<dbReference type="InterPro" id="IPR013780">
    <property type="entry name" value="Glyco_hydro_b"/>
</dbReference>
<comment type="similarity">
    <text evidence="1">Belongs to the glycosyl hydrolase 30 family.</text>
</comment>
<keyword evidence="3" id="KW-0378">Hydrolase</keyword>
<dbReference type="InterPro" id="IPR033452">
    <property type="entry name" value="GH30_C"/>
</dbReference>
<dbReference type="SUPFAM" id="SSF51011">
    <property type="entry name" value="Glycosyl hydrolase domain"/>
    <property type="match status" value="1"/>
</dbReference>
<accession>A0AA39GSC1</accession>
<organism evidence="7 8">
    <name type="scientific">Sarocladium strictum</name>
    <name type="common">Black bundle disease fungus</name>
    <name type="synonym">Acremonium strictum</name>
    <dbReference type="NCBI Taxonomy" id="5046"/>
    <lineage>
        <taxon>Eukaryota</taxon>
        <taxon>Fungi</taxon>
        <taxon>Dikarya</taxon>
        <taxon>Ascomycota</taxon>
        <taxon>Pezizomycotina</taxon>
        <taxon>Sordariomycetes</taxon>
        <taxon>Hypocreomycetidae</taxon>
        <taxon>Hypocreales</taxon>
        <taxon>Sarocladiaceae</taxon>
        <taxon>Sarocladium</taxon>
    </lineage>
</organism>
<sequence>MAPLTRCLATLALLSATSSALGAAVSSDSYTAPDVHIAVNGHVKYQEVDGFGASQAFQRAEDILGKDGLSKKGTQHVLDLLFSLDKGAGFSILRNGIGSSNSSASNFMNSIEPLSPGSPDGKPHYVWDGYDSGQFAVAQEAYKRGLKFLYGDAWSAPGYMKTNHDENNGGSLCGVTNATCASGDWRQAYADYLLQWVDFYRKAGVKVTNLGFLNEPQFAAPYAGMISDGTQAADFIRVLAKTMRDRGITDLTLNCCDGIGWDDQQDMIAGLTAGPDPAIDHLGVVSGHGYRSPPDHPLTTTKKTWLTEWADLTGDFTPYTFYNNSGQGEGLTWASRIQTAFVDANVSGFLYWIGAENSTTNSALINMNGDEVIPSKRFWAFASFSKFARPGARRIEATSSTPLVTVSSFLNADGTVATQVLNNDTVPHGVLLTLAGAGRVRSLTPYLTDNAHDLTELARVKVSREGTFQATVPARSLVNFVSN</sequence>
<dbReference type="AlphaFoldDB" id="A0AA39GSC1"/>
<evidence type="ECO:0000256" key="2">
    <source>
        <dbReference type="ARBA" id="ARBA00022729"/>
    </source>
</evidence>
<evidence type="ECO:0000313" key="7">
    <source>
        <dbReference type="EMBL" id="KAK0392264.1"/>
    </source>
</evidence>
<gene>
    <name evidence="7" type="ORF">NLU13_1760</name>
</gene>
<protein>
    <submittedName>
        <fullName evidence="7">Uncharacterized protein</fullName>
    </submittedName>
</protein>
<dbReference type="Pfam" id="PF14587">
    <property type="entry name" value="Glyco_hydr_30_2"/>
    <property type="match status" value="1"/>
</dbReference>
<dbReference type="Pfam" id="PF17189">
    <property type="entry name" value="Glyco_hydro_30C"/>
    <property type="match status" value="1"/>
</dbReference>
<feature type="domain" description="Glycosyl hydrolase family 30 beta sandwich" evidence="6">
    <location>
        <begin position="391"/>
        <end position="478"/>
    </location>
</feature>
<dbReference type="InterPro" id="IPR017853">
    <property type="entry name" value="GH"/>
</dbReference>
<keyword evidence="8" id="KW-1185">Reference proteome</keyword>
<keyword evidence="2 4" id="KW-0732">Signal</keyword>
<feature type="signal peptide" evidence="4">
    <location>
        <begin position="1"/>
        <end position="22"/>
    </location>
</feature>
<dbReference type="InterPro" id="IPR001139">
    <property type="entry name" value="Glyco_hydro_30"/>
</dbReference>
<proteinExistence type="inferred from homology"/>
<evidence type="ECO:0000256" key="3">
    <source>
        <dbReference type="ARBA" id="ARBA00022801"/>
    </source>
</evidence>
<dbReference type="InterPro" id="IPR039514">
    <property type="entry name" value="6GAL-like"/>
</dbReference>
<dbReference type="GO" id="GO:0004348">
    <property type="term" value="F:glucosylceramidase activity"/>
    <property type="evidence" value="ECO:0007669"/>
    <property type="project" value="InterPro"/>
</dbReference>
<evidence type="ECO:0000256" key="1">
    <source>
        <dbReference type="ARBA" id="ARBA00005382"/>
    </source>
</evidence>
<dbReference type="Gene3D" id="3.20.20.80">
    <property type="entry name" value="Glycosidases"/>
    <property type="match status" value="1"/>
</dbReference>
<reference evidence="7" key="1">
    <citation type="submission" date="2022-10" db="EMBL/GenBank/DDBJ databases">
        <title>Determination and structural analysis of whole genome sequence of Sarocladium strictum F4-1.</title>
        <authorList>
            <person name="Hu L."/>
            <person name="Jiang Y."/>
        </authorList>
    </citation>
    <scope>NUCLEOTIDE SEQUENCE</scope>
    <source>
        <strain evidence="7">F4-1</strain>
    </source>
</reference>
<evidence type="ECO:0000313" key="8">
    <source>
        <dbReference type="Proteomes" id="UP001175261"/>
    </source>
</evidence>
<feature type="chain" id="PRO_5041432713" evidence="4">
    <location>
        <begin position="23"/>
        <end position="483"/>
    </location>
</feature>
<dbReference type="PANTHER" id="PTHR11069:SF23">
    <property type="entry name" value="LYSOSOMAL ACID GLUCOSYLCERAMIDASE"/>
    <property type="match status" value="1"/>
</dbReference>
<evidence type="ECO:0000259" key="6">
    <source>
        <dbReference type="Pfam" id="PF17189"/>
    </source>
</evidence>
<feature type="domain" description="Endo-beta-1,6-galactanase-like" evidence="5">
    <location>
        <begin position="35"/>
        <end position="248"/>
    </location>
</feature>
<evidence type="ECO:0000259" key="5">
    <source>
        <dbReference type="Pfam" id="PF14587"/>
    </source>
</evidence>
<dbReference type="Proteomes" id="UP001175261">
    <property type="component" value="Unassembled WGS sequence"/>
</dbReference>
<dbReference type="GO" id="GO:0016020">
    <property type="term" value="C:membrane"/>
    <property type="evidence" value="ECO:0007669"/>
    <property type="project" value="GOC"/>
</dbReference>
<dbReference type="EMBL" id="JAPDFR010000001">
    <property type="protein sequence ID" value="KAK0392264.1"/>
    <property type="molecule type" value="Genomic_DNA"/>
</dbReference>
<name>A0AA39GSC1_SARSR</name>
<dbReference type="SUPFAM" id="SSF51445">
    <property type="entry name" value="(Trans)glycosidases"/>
    <property type="match status" value="1"/>
</dbReference>
<dbReference type="Gene3D" id="2.60.40.1180">
    <property type="entry name" value="Golgi alpha-mannosidase II"/>
    <property type="match status" value="1"/>
</dbReference>
<evidence type="ECO:0000256" key="4">
    <source>
        <dbReference type="SAM" id="SignalP"/>
    </source>
</evidence>
<dbReference type="PANTHER" id="PTHR11069">
    <property type="entry name" value="GLUCOSYLCERAMIDASE"/>
    <property type="match status" value="1"/>
</dbReference>
<comment type="caution">
    <text evidence="7">The sequence shown here is derived from an EMBL/GenBank/DDBJ whole genome shotgun (WGS) entry which is preliminary data.</text>
</comment>